<name>A0AAD7CYC6_MYCRO</name>
<dbReference type="EMBL" id="JARKIE010000187">
    <property type="protein sequence ID" value="KAJ7669599.1"/>
    <property type="molecule type" value="Genomic_DNA"/>
</dbReference>
<evidence type="ECO:0000313" key="2">
    <source>
        <dbReference type="EMBL" id="KAJ7669599.1"/>
    </source>
</evidence>
<accession>A0AAD7CYC6</accession>
<evidence type="ECO:0000256" key="1">
    <source>
        <dbReference type="SAM" id="MobiDB-lite"/>
    </source>
</evidence>
<feature type="region of interest" description="Disordered" evidence="1">
    <location>
        <begin position="20"/>
        <end position="86"/>
    </location>
</feature>
<protein>
    <submittedName>
        <fullName evidence="2">Uncharacterized protein</fullName>
    </submittedName>
</protein>
<reference evidence="2" key="1">
    <citation type="submission" date="2023-03" db="EMBL/GenBank/DDBJ databases">
        <title>Massive genome expansion in bonnet fungi (Mycena s.s.) driven by repeated elements and novel gene families across ecological guilds.</title>
        <authorList>
            <consortium name="Lawrence Berkeley National Laboratory"/>
            <person name="Harder C.B."/>
            <person name="Miyauchi S."/>
            <person name="Viragh M."/>
            <person name="Kuo A."/>
            <person name="Thoen E."/>
            <person name="Andreopoulos B."/>
            <person name="Lu D."/>
            <person name="Skrede I."/>
            <person name="Drula E."/>
            <person name="Henrissat B."/>
            <person name="Morin E."/>
            <person name="Kohler A."/>
            <person name="Barry K."/>
            <person name="LaButti K."/>
            <person name="Morin E."/>
            <person name="Salamov A."/>
            <person name="Lipzen A."/>
            <person name="Mereny Z."/>
            <person name="Hegedus B."/>
            <person name="Baldrian P."/>
            <person name="Stursova M."/>
            <person name="Weitz H."/>
            <person name="Taylor A."/>
            <person name="Grigoriev I.V."/>
            <person name="Nagy L.G."/>
            <person name="Martin F."/>
            <person name="Kauserud H."/>
        </authorList>
    </citation>
    <scope>NUCLEOTIDE SEQUENCE</scope>
    <source>
        <strain evidence="2">CBHHK067</strain>
    </source>
</reference>
<sequence length="272" mass="29855">MDPMPHQLYPVASRAAALWTERHAHGPPEGPRRAAQSCKGAARRPLTVGRRQRRRRAFGQRSMPPAAQKPSQRSMELPGSCAQPGPYARSGSETWYIASPVNPMPAARGPVVAAGRAGKASSTSLFEDEENRGCDVPIEGKTRMVPPLAMCAIIAGHHNARNRHNTMYWIGEDCITCRKGIENKYIASLRIKSGLHVAKHTSGLLGNMLSREYGRCRARTDMLCRKNPAKPIRSYAALSGRNAAAVLSEHDKIDVPDKTRRYDKFGGHDKAS</sequence>
<dbReference type="Proteomes" id="UP001221757">
    <property type="component" value="Unassembled WGS sequence"/>
</dbReference>
<feature type="compositionally biased region" description="Basic and acidic residues" evidence="1">
    <location>
        <begin position="20"/>
        <end position="32"/>
    </location>
</feature>
<proteinExistence type="predicted"/>
<comment type="caution">
    <text evidence="2">The sequence shown here is derived from an EMBL/GenBank/DDBJ whole genome shotgun (WGS) entry which is preliminary data.</text>
</comment>
<dbReference type="AlphaFoldDB" id="A0AAD7CYC6"/>
<evidence type="ECO:0000313" key="3">
    <source>
        <dbReference type="Proteomes" id="UP001221757"/>
    </source>
</evidence>
<gene>
    <name evidence="2" type="ORF">B0H17DRAFT_1142158</name>
</gene>
<organism evidence="2 3">
    <name type="scientific">Mycena rosella</name>
    <name type="common">Pink bonnet</name>
    <name type="synonym">Agaricus rosellus</name>
    <dbReference type="NCBI Taxonomy" id="1033263"/>
    <lineage>
        <taxon>Eukaryota</taxon>
        <taxon>Fungi</taxon>
        <taxon>Dikarya</taxon>
        <taxon>Basidiomycota</taxon>
        <taxon>Agaricomycotina</taxon>
        <taxon>Agaricomycetes</taxon>
        <taxon>Agaricomycetidae</taxon>
        <taxon>Agaricales</taxon>
        <taxon>Marasmiineae</taxon>
        <taxon>Mycenaceae</taxon>
        <taxon>Mycena</taxon>
    </lineage>
</organism>
<keyword evidence="3" id="KW-1185">Reference proteome</keyword>